<dbReference type="EMBL" id="HBIB01029751">
    <property type="protein sequence ID" value="CAE0257049.1"/>
    <property type="molecule type" value="Transcribed_RNA"/>
</dbReference>
<evidence type="ECO:0000313" key="2">
    <source>
        <dbReference type="EMBL" id="CAE0257049.1"/>
    </source>
</evidence>
<dbReference type="AlphaFoldDB" id="A0A7S3GAX3"/>
<proteinExistence type="predicted"/>
<organism evidence="2">
    <name type="scientific">Palpitomonas bilix</name>
    <dbReference type="NCBI Taxonomy" id="652834"/>
    <lineage>
        <taxon>Eukaryota</taxon>
        <taxon>Eukaryota incertae sedis</taxon>
    </lineage>
</organism>
<feature type="region of interest" description="Disordered" evidence="1">
    <location>
        <begin position="84"/>
        <end position="104"/>
    </location>
</feature>
<gene>
    <name evidence="2" type="ORF">PBIL07802_LOCUS19307</name>
</gene>
<sequence length="104" mass="11551">MTAEITPAPTSSPAHYHLVASVGHASINAEQRATSAKSLHTHTKGRWETTRFFSLHTNLHPHQAFYSTPPFASISISPFKLATLNKSSTSKKGKKMNRQDSRHR</sequence>
<accession>A0A7S3GAX3</accession>
<reference evidence="2" key="1">
    <citation type="submission" date="2021-01" db="EMBL/GenBank/DDBJ databases">
        <authorList>
            <person name="Corre E."/>
            <person name="Pelletier E."/>
            <person name="Niang G."/>
            <person name="Scheremetjew M."/>
            <person name="Finn R."/>
            <person name="Kale V."/>
            <person name="Holt S."/>
            <person name="Cochrane G."/>
            <person name="Meng A."/>
            <person name="Brown T."/>
            <person name="Cohen L."/>
        </authorList>
    </citation>
    <scope>NUCLEOTIDE SEQUENCE</scope>
    <source>
        <strain evidence="2">NIES-2562</strain>
    </source>
</reference>
<name>A0A7S3GAX3_9EUKA</name>
<evidence type="ECO:0000256" key="1">
    <source>
        <dbReference type="SAM" id="MobiDB-lite"/>
    </source>
</evidence>
<protein>
    <submittedName>
        <fullName evidence="2">Uncharacterized protein</fullName>
    </submittedName>
</protein>